<dbReference type="InterPro" id="IPR036097">
    <property type="entry name" value="HisK_dim/P_sf"/>
</dbReference>
<dbReference type="SMART" id="SM00388">
    <property type="entry name" value="HisKA"/>
    <property type="match status" value="1"/>
</dbReference>
<evidence type="ECO:0000256" key="8">
    <source>
        <dbReference type="SAM" id="Coils"/>
    </source>
</evidence>
<accession>A0ABT5UP16</accession>
<dbReference type="InterPro" id="IPR003594">
    <property type="entry name" value="HATPase_dom"/>
</dbReference>
<evidence type="ECO:0000256" key="3">
    <source>
        <dbReference type="ARBA" id="ARBA00012438"/>
    </source>
</evidence>
<dbReference type="InterPro" id="IPR005467">
    <property type="entry name" value="His_kinase_dom"/>
</dbReference>
<keyword evidence="7" id="KW-0902">Two-component regulatory system</keyword>
<keyword evidence="4" id="KW-0597">Phosphoprotein</keyword>
<dbReference type="SMART" id="SM00387">
    <property type="entry name" value="HATPase_c"/>
    <property type="match status" value="1"/>
</dbReference>
<keyword evidence="8" id="KW-0175">Coiled coil</keyword>
<dbReference type="InterPro" id="IPR003660">
    <property type="entry name" value="HAMP_dom"/>
</dbReference>
<dbReference type="GO" id="GO:0016301">
    <property type="term" value="F:kinase activity"/>
    <property type="evidence" value="ECO:0007669"/>
    <property type="project" value="UniProtKB-KW"/>
</dbReference>
<dbReference type="SUPFAM" id="SSF158472">
    <property type="entry name" value="HAMP domain-like"/>
    <property type="match status" value="1"/>
</dbReference>
<evidence type="ECO:0000256" key="9">
    <source>
        <dbReference type="SAM" id="Phobius"/>
    </source>
</evidence>
<comment type="catalytic activity">
    <reaction evidence="1">
        <text>ATP + protein L-histidine = ADP + protein N-phospho-L-histidine.</text>
        <dbReference type="EC" id="2.7.13.3"/>
    </reaction>
</comment>
<dbReference type="SMART" id="SM00304">
    <property type="entry name" value="HAMP"/>
    <property type="match status" value="1"/>
</dbReference>
<evidence type="ECO:0000256" key="6">
    <source>
        <dbReference type="ARBA" id="ARBA00022777"/>
    </source>
</evidence>
<evidence type="ECO:0000313" key="13">
    <source>
        <dbReference type="Proteomes" id="UP001215087"/>
    </source>
</evidence>
<feature type="transmembrane region" description="Helical" evidence="9">
    <location>
        <begin position="183"/>
        <end position="206"/>
    </location>
</feature>
<dbReference type="PROSITE" id="PS50885">
    <property type="entry name" value="HAMP"/>
    <property type="match status" value="1"/>
</dbReference>
<evidence type="ECO:0000256" key="2">
    <source>
        <dbReference type="ARBA" id="ARBA00004370"/>
    </source>
</evidence>
<dbReference type="Proteomes" id="UP001215087">
    <property type="component" value="Unassembled WGS sequence"/>
</dbReference>
<dbReference type="EC" id="2.7.13.3" evidence="3"/>
<feature type="transmembrane region" description="Helical" evidence="9">
    <location>
        <begin position="12"/>
        <end position="33"/>
    </location>
</feature>
<dbReference type="InterPro" id="IPR036890">
    <property type="entry name" value="HATPase_C_sf"/>
</dbReference>
<dbReference type="CDD" id="cd06225">
    <property type="entry name" value="HAMP"/>
    <property type="match status" value="1"/>
</dbReference>
<dbReference type="Pfam" id="PF00512">
    <property type="entry name" value="HisKA"/>
    <property type="match status" value="1"/>
</dbReference>
<evidence type="ECO:0000313" key="12">
    <source>
        <dbReference type="EMBL" id="MDE1470685.1"/>
    </source>
</evidence>
<dbReference type="InterPro" id="IPR050351">
    <property type="entry name" value="BphY/WalK/GraS-like"/>
</dbReference>
<keyword evidence="9" id="KW-1133">Transmembrane helix</keyword>
<evidence type="ECO:0000256" key="1">
    <source>
        <dbReference type="ARBA" id="ARBA00000085"/>
    </source>
</evidence>
<feature type="domain" description="HAMP" evidence="11">
    <location>
        <begin position="208"/>
        <end position="260"/>
    </location>
</feature>
<dbReference type="EMBL" id="JAQSVD010000004">
    <property type="protein sequence ID" value="MDE1470685.1"/>
    <property type="molecule type" value="Genomic_DNA"/>
</dbReference>
<evidence type="ECO:0000256" key="7">
    <source>
        <dbReference type="ARBA" id="ARBA00023012"/>
    </source>
</evidence>
<feature type="domain" description="Histidine kinase" evidence="10">
    <location>
        <begin position="282"/>
        <end position="492"/>
    </location>
</feature>
<organism evidence="12 13">
    <name type="scientific">Eubacterium limosum</name>
    <dbReference type="NCBI Taxonomy" id="1736"/>
    <lineage>
        <taxon>Bacteria</taxon>
        <taxon>Bacillati</taxon>
        <taxon>Bacillota</taxon>
        <taxon>Clostridia</taxon>
        <taxon>Eubacteriales</taxon>
        <taxon>Eubacteriaceae</taxon>
        <taxon>Eubacterium</taxon>
    </lineage>
</organism>
<proteinExistence type="predicted"/>
<sequence length="492" mass="53443">MKKLKLFPKTFLFTLSLMLVITLVAYALLYFLLPGVYTRVKEKNILHATDNLAADLEKASPADFNALISAFVGKNNASATLSGNGIVYSNGITYSTRSTEESVPDTAPQSIPETQTDLQNTTGLYSVSPEDIVSAVPDQNIFIPNGSASEAISTQRTVQSTDGSLYQLSVTATLQPIGEASSIILMLLPVALLICLAIAAVFALVYSRALTRPIKELSAVTARMATLDPDARCTVNTGDEIGTLSENMNSLYTSLLNSIQELENEIAKVSAAEQSKVDFMRTASHELKTPVTAVSGMLEGMICNVGRYRDRDTYLQVCKDQIDELSVLIREVLDATRLDMLMENQAPTVTDLAALVDQVAAPYRLIARARGVRLTIDVGAGINAQVPAPLLEKALSNVLSNAVNYTTSGKNVRVYFEKRSLIVENACAPIGREHLPHLKEAFYRPEFSHSHDTGGNGLGLYITDRILSGCGLPYTFEPMESPEGMRFTINFP</sequence>
<comment type="caution">
    <text evidence="12">The sequence shown here is derived from an EMBL/GenBank/DDBJ whole genome shotgun (WGS) entry which is preliminary data.</text>
</comment>
<protein>
    <recommendedName>
        <fullName evidence="3">histidine kinase</fullName>
        <ecNumber evidence="3">2.7.13.3</ecNumber>
    </recommendedName>
</protein>
<keyword evidence="9" id="KW-0472">Membrane</keyword>
<evidence type="ECO:0000256" key="4">
    <source>
        <dbReference type="ARBA" id="ARBA00022553"/>
    </source>
</evidence>
<dbReference type="Gene3D" id="1.10.287.130">
    <property type="match status" value="1"/>
</dbReference>
<keyword evidence="6 12" id="KW-0418">Kinase</keyword>
<keyword evidence="5" id="KW-0808">Transferase</keyword>
<dbReference type="PROSITE" id="PS50109">
    <property type="entry name" value="HIS_KIN"/>
    <property type="match status" value="1"/>
</dbReference>
<dbReference type="SUPFAM" id="SSF55874">
    <property type="entry name" value="ATPase domain of HSP90 chaperone/DNA topoisomerase II/histidine kinase"/>
    <property type="match status" value="1"/>
</dbReference>
<dbReference type="RefSeq" id="WP_227209210.1">
    <property type="nucleotide sequence ID" value="NZ_JAJCLO010000020.1"/>
</dbReference>
<keyword evidence="9" id="KW-0812">Transmembrane</keyword>
<dbReference type="CDD" id="cd00082">
    <property type="entry name" value="HisKA"/>
    <property type="match status" value="1"/>
</dbReference>
<feature type="coiled-coil region" evidence="8">
    <location>
        <begin position="245"/>
        <end position="272"/>
    </location>
</feature>
<dbReference type="Pfam" id="PF00672">
    <property type="entry name" value="HAMP"/>
    <property type="match status" value="1"/>
</dbReference>
<comment type="subcellular location">
    <subcellularLocation>
        <location evidence="2">Membrane</location>
    </subcellularLocation>
</comment>
<name>A0ABT5UP16_EUBLI</name>
<reference evidence="12 13" key="1">
    <citation type="submission" date="2023-02" db="EMBL/GenBank/DDBJ databases">
        <title>Comparative genome analysis of Eubacterium limosum species.</title>
        <authorList>
            <person name="Bak J.E."/>
        </authorList>
    </citation>
    <scope>NUCLEOTIDE SEQUENCE [LARGE SCALE GENOMIC DNA]</scope>
    <source>
        <strain evidence="12 13">KGMB01548</strain>
    </source>
</reference>
<dbReference type="SUPFAM" id="SSF47384">
    <property type="entry name" value="Homodimeric domain of signal transducing histidine kinase"/>
    <property type="match status" value="1"/>
</dbReference>
<dbReference type="InterPro" id="IPR003661">
    <property type="entry name" value="HisK_dim/P_dom"/>
</dbReference>
<dbReference type="Gene3D" id="6.10.340.10">
    <property type="match status" value="1"/>
</dbReference>
<dbReference type="Gene3D" id="3.30.565.10">
    <property type="entry name" value="Histidine kinase-like ATPase, C-terminal domain"/>
    <property type="match status" value="1"/>
</dbReference>
<gene>
    <name evidence="12" type="ORF">PTZ04_10490</name>
</gene>
<dbReference type="Pfam" id="PF02518">
    <property type="entry name" value="HATPase_c"/>
    <property type="match status" value="1"/>
</dbReference>
<evidence type="ECO:0000256" key="5">
    <source>
        <dbReference type="ARBA" id="ARBA00022679"/>
    </source>
</evidence>
<evidence type="ECO:0000259" key="10">
    <source>
        <dbReference type="PROSITE" id="PS50109"/>
    </source>
</evidence>
<dbReference type="PANTHER" id="PTHR45453:SF3">
    <property type="entry name" value="HISTIDINE KINASE"/>
    <property type="match status" value="1"/>
</dbReference>
<evidence type="ECO:0000259" key="11">
    <source>
        <dbReference type="PROSITE" id="PS50885"/>
    </source>
</evidence>
<keyword evidence="13" id="KW-1185">Reference proteome</keyword>
<dbReference type="PANTHER" id="PTHR45453">
    <property type="entry name" value="PHOSPHATE REGULON SENSOR PROTEIN PHOR"/>
    <property type="match status" value="1"/>
</dbReference>